<gene>
    <name evidence="1" type="ORF">UFOPK2310_01451</name>
    <name evidence="2" type="ORF">UFOPK4043_00430</name>
</gene>
<reference evidence="1" key="1">
    <citation type="submission" date="2020-05" db="EMBL/GenBank/DDBJ databases">
        <authorList>
            <person name="Chiriac C."/>
            <person name="Salcher M."/>
            <person name="Ghai R."/>
            <person name="Kavagutti S V."/>
        </authorList>
    </citation>
    <scope>NUCLEOTIDE SEQUENCE</scope>
</reference>
<proteinExistence type="predicted"/>
<dbReference type="AlphaFoldDB" id="A0A6J6NEX8"/>
<accession>A0A6J6NEX8</accession>
<protein>
    <submittedName>
        <fullName evidence="1">Unannotated protein</fullName>
    </submittedName>
</protein>
<evidence type="ECO:0000313" key="2">
    <source>
        <dbReference type="EMBL" id="CAB4999974.1"/>
    </source>
</evidence>
<dbReference type="EMBL" id="CAFBPA010000045">
    <property type="protein sequence ID" value="CAB4999974.1"/>
    <property type="molecule type" value="Genomic_DNA"/>
</dbReference>
<organism evidence="1">
    <name type="scientific">freshwater metagenome</name>
    <dbReference type="NCBI Taxonomy" id="449393"/>
    <lineage>
        <taxon>unclassified sequences</taxon>
        <taxon>metagenomes</taxon>
        <taxon>ecological metagenomes</taxon>
    </lineage>
</organism>
<evidence type="ECO:0000313" key="1">
    <source>
        <dbReference type="EMBL" id="CAB4684676.1"/>
    </source>
</evidence>
<name>A0A6J6NEX8_9ZZZZ</name>
<sequence>MLGLKAWSIDYVPVLGDELHDGFDRLLGVPEAAECARDRLVDDLHGATTHKFLELNQREVGFNPRGIAVHHEPDGAGRCEN</sequence>
<dbReference type="EMBL" id="CAEZWW010000222">
    <property type="protein sequence ID" value="CAB4684676.1"/>
    <property type="molecule type" value="Genomic_DNA"/>
</dbReference>